<reference evidence="3 4" key="1">
    <citation type="journal article" name="Sci. Rep.">
        <title>Genome-scale phylogenetic analyses confirm Olpidium as the closest living zoosporic fungus to the non-flagellated, terrestrial fungi.</title>
        <authorList>
            <person name="Chang Y."/>
            <person name="Rochon D."/>
            <person name="Sekimoto S."/>
            <person name="Wang Y."/>
            <person name="Chovatia M."/>
            <person name="Sandor L."/>
            <person name="Salamov A."/>
            <person name="Grigoriev I.V."/>
            <person name="Stajich J.E."/>
            <person name="Spatafora J.W."/>
        </authorList>
    </citation>
    <scope>NUCLEOTIDE SEQUENCE [LARGE SCALE GENOMIC DNA]</scope>
    <source>
        <strain evidence="3">S191</strain>
    </source>
</reference>
<feature type="region of interest" description="Disordered" evidence="1">
    <location>
        <begin position="160"/>
        <end position="201"/>
    </location>
</feature>
<feature type="region of interest" description="Disordered" evidence="1">
    <location>
        <begin position="233"/>
        <end position="259"/>
    </location>
</feature>
<organism evidence="3 4">
    <name type="scientific">Olpidium bornovanus</name>
    <dbReference type="NCBI Taxonomy" id="278681"/>
    <lineage>
        <taxon>Eukaryota</taxon>
        <taxon>Fungi</taxon>
        <taxon>Fungi incertae sedis</taxon>
        <taxon>Olpidiomycota</taxon>
        <taxon>Olpidiomycotina</taxon>
        <taxon>Olpidiomycetes</taxon>
        <taxon>Olpidiales</taxon>
        <taxon>Olpidiaceae</taxon>
        <taxon>Olpidium</taxon>
    </lineage>
</organism>
<accession>A0A8H8A0Q8</accession>
<dbReference type="AlphaFoldDB" id="A0A8H8A0Q8"/>
<dbReference type="Pfam" id="PF18289">
    <property type="entry name" value="HU-CCDC81_euk_2"/>
    <property type="match status" value="1"/>
</dbReference>
<feature type="non-terminal residue" evidence="3">
    <location>
        <position position="1"/>
    </location>
</feature>
<proteinExistence type="predicted"/>
<dbReference type="Proteomes" id="UP000673691">
    <property type="component" value="Unassembled WGS sequence"/>
</dbReference>
<protein>
    <recommendedName>
        <fullName evidence="2">CCDC81 HU domain-containing protein</fullName>
    </recommendedName>
</protein>
<evidence type="ECO:0000313" key="3">
    <source>
        <dbReference type="EMBL" id="KAG5462811.1"/>
    </source>
</evidence>
<name>A0A8H8A0Q8_9FUNG</name>
<evidence type="ECO:0000256" key="1">
    <source>
        <dbReference type="SAM" id="MobiDB-lite"/>
    </source>
</evidence>
<dbReference type="EMBL" id="JAEFCI010001575">
    <property type="protein sequence ID" value="KAG5462811.1"/>
    <property type="molecule type" value="Genomic_DNA"/>
</dbReference>
<keyword evidence="4" id="KW-1185">Reference proteome</keyword>
<evidence type="ECO:0000313" key="4">
    <source>
        <dbReference type="Proteomes" id="UP000673691"/>
    </source>
</evidence>
<gene>
    <name evidence="3" type="ORF">BJ554DRAFT_3449</name>
</gene>
<feature type="domain" description="CCDC81 HU" evidence="2">
    <location>
        <begin position="3"/>
        <end position="75"/>
    </location>
</feature>
<comment type="caution">
    <text evidence="3">The sequence shown here is derived from an EMBL/GenBank/DDBJ whole genome shotgun (WGS) entry which is preliminary data.</text>
</comment>
<evidence type="ECO:0000259" key="2">
    <source>
        <dbReference type="Pfam" id="PF18289"/>
    </source>
</evidence>
<dbReference type="OrthoDB" id="125906at2759"/>
<dbReference type="InterPro" id="IPR040673">
    <property type="entry name" value="CCDC81_HU_dom_2"/>
</dbReference>
<sequence>VPPTEPLNYSAIARTAPFSRADIDLGIKDIALGMFRVLQEKGSAVFPVPGIGRIIFRQGQARLRYDLAFCAAMNGLPPECARGVESPDDLKKPVVLNHPAGRLTRDEGVTLHPDINWHLSESQNWTQPVQLAADSQSWAQLVPLAANNSSCPPLDVILVEPSQRKDRADGSSVDETGDPKPMPRATEDFGSGGVAPRGQRAESADSLLRRLKRTILASEVSLPVIQAEVEHARKKAAVTRPRPSNPIKPPDGTHLHSNSGNRLWRDGRCPLCWAKAKQFNDIREDERMKEKDFDKMIIRLSMEIDRQLALKEKAAKEDRAKNCVEIAQYNWKTILNKVCRWMVGSLRYLTLQGLMIPAIQEEQKKAAAKASREEKIKYTKPQTRPREWDQRFAEDLKKQVLTSRNETFKETAPLTFRLQIESQRQKARADRRASELEVKLSNQQATKLLEEAKNRERLDDLHRKQLQHAALRWKIRTQKEREERDRRVDDIPFENVFVAADSGRNGPIAETAKQLLNEQIRVLNMTRENAKQEKEHQLLVSKNLLETTKKE</sequence>